<organism evidence="3 4">
    <name type="scientific">Heligmosomoides polygyrus</name>
    <name type="common">Parasitic roundworm</name>
    <dbReference type="NCBI Taxonomy" id="6339"/>
    <lineage>
        <taxon>Eukaryota</taxon>
        <taxon>Metazoa</taxon>
        <taxon>Ecdysozoa</taxon>
        <taxon>Nematoda</taxon>
        <taxon>Chromadorea</taxon>
        <taxon>Rhabditida</taxon>
        <taxon>Rhabditina</taxon>
        <taxon>Rhabditomorpha</taxon>
        <taxon>Strongyloidea</taxon>
        <taxon>Heligmosomidae</taxon>
        <taxon>Heligmosomoides</taxon>
    </lineage>
</organism>
<dbReference type="InterPro" id="IPR043128">
    <property type="entry name" value="Rev_trsase/Diguanyl_cyclase"/>
</dbReference>
<sequence>MEFTIPIGVHQSSALSPLLFVVVKDAITSDLKKSVPWTWLYADDVMLAYEDKDDLDQQVQAWCDRLATFGLKLNVNKTEYLTNDVNESGSISINGTDLENREVLFERISKSNHA</sequence>
<dbReference type="Gene3D" id="3.30.70.270">
    <property type="match status" value="1"/>
</dbReference>
<name>A0A183GSK2_HELPZ</name>
<accession>A0A183GSK2</accession>
<accession>A0A3P8F662</accession>
<evidence type="ECO:0000313" key="3">
    <source>
        <dbReference type="Proteomes" id="UP000050761"/>
    </source>
</evidence>
<dbReference type="Proteomes" id="UP000050761">
    <property type="component" value="Unassembled WGS sequence"/>
</dbReference>
<proteinExistence type="predicted"/>
<reference evidence="4" key="2">
    <citation type="submission" date="2019-09" db="UniProtKB">
        <authorList>
            <consortium name="WormBaseParasite"/>
        </authorList>
    </citation>
    <scope>IDENTIFICATION</scope>
</reference>
<evidence type="ECO:0000313" key="4">
    <source>
        <dbReference type="WBParaSite" id="HPBE_0002567201-mRNA-1"/>
    </source>
</evidence>
<dbReference type="AlphaFoldDB" id="A0A183GSK2"/>
<dbReference type="WBParaSite" id="HPBE_0002567201-mRNA-1">
    <property type="protein sequence ID" value="HPBE_0002567201-mRNA-1"/>
    <property type="gene ID" value="HPBE_0002567201"/>
</dbReference>
<keyword evidence="3" id="KW-1185">Reference proteome</keyword>
<dbReference type="Pfam" id="PF00078">
    <property type="entry name" value="RVT_1"/>
    <property type="match status" value="1"/>
</dbReference>
<evidence type="ECO:0000259" key="1">
    <source>
        <dbReference type="PROSITE" id="PS50878"/>
    </source>
</evidence>
<dbReference type="OrthoDB" id="5849210at2759"/>
<gene>
    <name evidence="2" type="ORF">HPBE_LOCUS25671</name>
</gene>
<protein>
    <submittedName>
        <fullName evidence="4">Reverse transcriptase domain-containing protein</fullName>
    </submittedName>
</protein>
<dbReference type="InterPro" id="IPR000477">
    <property type="entry name" value="RT_dom"/>
</dbReference>
<dbReference type="InterPro" id="IPR043502">
    <property type="entry name" value="DNA/RNA_pol_sf"/>
</dbReference>
<dbReference type="PROSITE" id="PS50878">
    <property type="entry name" value="RT_POL"/>
    <property type="match status" value="1"/>
</dbReference>
<dbReference type="SUPFAM" id="SSF56672">
    <property type="entry name" value="DNA/RNA polymerases"/>
    <property type="match status" value="1"/>
</dbReference>
<reference evidence="2 3" key="1">
    <citation type="submission" date="2018-11" db="EMBL/GenBank/DDBJ databases">
        <authorList>
            <consortium name="Pathogen Informatics"/>
        </authorList>
    </citation>
    <scope>NUCLEOTIDE SEQUENCE [LARGE SCALE GENOMIC DNA]</scope>
</reference>
<dbReference type="EMBL" id="UZAH01038343">
    <property type="protein sequence ID" value="VDP52994.1"/>
    <property type="molecule type" value="Genomic_DNA"/>
</dbReference>
<evidence type="ECO:0000313" key="2">
    <source>
        <dbReference type="EMBL" id="VDP52994.1"/>
    </source>
</evidence>
<feature type="domain" description="Reverse transcriptase" evidence="1">
    <location>
        <begin position="1"/>
        <end position="98"/>
    </location>
</feature>